<dbReference type="OrthoDB" id="5825164at2759"/>
<proteinExistence type="predicted"/>
<dbReference type="Pfam" id="PF10328">
    <property type="entry name" value="7TM_GPCR_Srx"/>
    <property type="match status" value="1"/>
</dbReference>
<dbReference type="AlphaFoldDB" id="A0A2A6CJQ9"/>
<accession>A0A2A6CJQ9</accession>
<name>A0A2A6CJQ9_PRIPA</name>
<dbReference type="EnsemblMetazoa" id="PPA12284.1">
    <property type="protein sequence ID" value="PPA12284.1"/>
    <property type="gene ID" value="WBGene00101838"/>
</dbReference>
<sequence>SRKMVVFATVFVITIFVVGSTFCSLALWTIHKSTALRESFGLICKYQMITDLTLLSVTSIWSLLPAEFAPPDNSFIAITITYVAEICYHYSGAMHDLFAINRFVYIVFPTKQPAWRKATPKILIVCAIIIAFHTIAMTLLDVNLYWVYDRHTYIWHMTNTDWTEFYIKYFELYWSTVEISLILVLDSITFGFIFYRKYKSFCQCVPTTTVNIIFFFVLPGTASHHLEIVFSSIWIVTNILDAFVIILFHFPQAYAHNKKVKTSYVAAITRRSGNVTESDATSP</sequence>
<dbReference type="PANTHER" id="PTHR23017">
    <property type="entry name" value="SERPENTINE RECEPTOR, CLASS X"/>
    <property type="match status" value="1"/>
</dbReference>
<gene>
    <name evidence="1" type="primary">WBGene00101838</name>
</gene>
<reference evidence="2" key="1">
    <citation type="journal article" date="2008" name="Nat. Genet.">
        <title>The Pristionchus pacificus genome provides a unique perspective on nematode lifestyle and parasitism.</title>
        <authorList>
            <person name="Dieterich C."/>
            <person name="Clifton S.W."/>
            <person name="Schuster L.N."/>
            <person name="Chinwalla A."/>
            <person name="Delehaunty K."/>
            <person name="Dinkelacker I."/>
            <person name="Fulton L."/>
            <person name="Fulton R."/>
            <person name="Godfrey J."/>
            <person name="Minx P."/>
            <person name="Mitreva M."/>
            <person name="Roeseler W."/>
            <person name="Tian H."/>
            <person name="Witte H."/>
            <person name="Yang S.P."/>
            <person name="Wilson R.K."/>
            <person name="Sommer R.J."/>
        </authorList>
    </citation>
    <scope>NUCLEOTIDE SEQUENCE [LARGE SCALE GENOMIC DNA]</scope>
    <source>
        <strain evidence="2">PS312</strain>
    </source>
</reference>
<evidence type="ECO:0000313" key="2">
    <source>
        <dbReference type="Proteomes" id="UP000005239"/>
    </source>
</evidence>
<dbReference type="PANTHER" id="PTHR23017:SF3">
    <property type="entry name" value="G-PROTEIN COUPLED RECEPTORS FAMILY 1 PROFILE DOMAIN-CONTAINING PROTEIN"/>
    <property type="match status" value="1"/>
</dbReference>
<dbReference type="Gene3D" id="1.20.1070.10">
    <property type="entry name" value="Rhodopsin 7-helix transmembrane proteins"/>
    <property type="match status" value="1"/>
</dbReference>
<dbReference type="InterPro" id="IPR019430">
    <property type="entry name" value="7TM_GPCR_serpentine_rcpt_Srx"/>
</dbReference>
<keyword evidence="2" id="KW-1185">Reference proteome</keyword>
<evidence type="ECO:0000313" key="1">
    <source>
        <dbReference type="EnsemblMetazoa" id="PPA12284.1"/>
    </source>
</evidence>
<organism evidence="1 2">
    <name type="scientific">Pristionchus pacificus</name>
    <name type="common">Parasitic nematode worm</name>
    <dbReference type="NCBI Taxonomy" id="54126"/>
    <lineage>
        <taxon>Eukaryota</taxon>
        <taxon>Metazoa</taxon>
        <taxon>Ecdysozoa</taxon>
        <taxon>Nematoda</taxon>
        <taxon>Chromadorea</taxon>
        <taxon>Rhabditida</taxon>
        <taxon>Rhabditina</taxon>
        <taxon>Diplogasteromorpha</taxon>
        <taxon>Diplogasteroidea</taxon>
        <taxon>Neodiplogasteridae</taxon>
        <taxon>Pristionchus</taxon>
    </lineage>
</organism>
<accession>A0A8R1YD40</accession>
<dbReference type="SUPFAM" id="SSF81321">
    <property type="entry name" value="Family A G protein-coupled receptor-like"/>
    <property type="match status" value="1"/>
</dbReference>
<dbReference type="Proteomes" id="UP000005239">
    <property type="component" value="Unassembled WGS sequence"/>
</dbReference>
<reference evidence="1" key="2">
    <citation type="submission" date="2022-06" db="UniProtKB">
        <authorList>
            <consortium name="EnsemblMetazoa"/>
        </authorList>
    </citation>
    <scope>IDENTIFICATION</scope>
    <source>
        <strain evidence="1">PS312</strain>
    </source>
</reference>
<protein>
    <submittedName>
        <fullName evidence="1">G protein-coupled receptor</fullName>
    </submittedName>
</protein>